<dbReference type="Pfam" id="PF17684">
    <property type="entry name" value="SCAB-PH"/>
    <property type="match status" value="1"/>
</dbReference>
<dbReference type="GO" id="GO:0003779">
    <property type="term" value="F:actin binding"/>
    <property type="evidence" value="ECO:0007669"/>
    <property type="project" value="InterPro"/>
</dbReference>
<keyword evidence="4" id="KW-1185">Reference proteome</keyword>
<dbReference type="PANTHER" id="PTHR31172:SF3">
    <property type="entry name" value="STOMATAL CLOSURE-RELATED ACTIN-BINDING PROTEIN 1"/>
    <property type="match status" value="1"/>
</dbReference>
<accession>A0A4D6LCC3</accession>
<dbReference type="Pfam" id="PF16709">
    <property type="entry name" value="SCAB-Ig"/>
    <property type="match status" value="1"/>
</dbReference>
<reference evidence="3 4" key="1">
    <citation type="submission" date="2019-04" db="EMBL/GenBank/DDBJ databases">
        <title>An improved genome assembly and genetic linkage map for asparagus bean, Vigna unguiculata ssp. sesquipedialis.</title>
        <authorList>
            <person name="Xia Q."/>
            <person name="Zhang R."/>
            <person name="Dong Y."/>
        </authorList>
    </citation>
    <scope>NUCLEOTIDE SEQUENCE [LARGE SCALE GENOMIC DNA]</scope>
    <source>
        <tissue evidence="3">Leaf</tissue>
    </source>
</reference>
<dbReference type="InterPro" id="IPR032015">
    <property type="entry name" value="SCAB-Ig"/>
</dbReference>
<dbReference type="GO" id="GO:0007015">
    <property type="term" value="P:actin filament organization"/>
    <property type="evidence" value="ECO:0007669"/>
    <property type="project" value="InterPro"/>
</dbReference>
<dbReference type="InterPro" id="IPR039640">
    <property type="entry name" value="SCAB"/>
</dbReference>
<gene>
    <name evidence="3" type="ORF">DEO72_LG3g718</name>
</gene>
<dbReference type="GO" id="GO:0010119">
    <property type="term" value="P:regulation of stomatal movement"/>
    <property type="evidence" value="ECO:0007669"/>
    <property type="project" value="InterPro"/>
</dbReference>
<dbReference type="AlphaFoldDB" id="A0A4D6LCC3"/>
<evidence type="ECO:0000259" key="1">
    <source>
        <dbReference type="Pfam" id="PF16709"/>
    </source>
</evidence>
<dbReference type="PANTHER" id="PTHR31172">
    <property type="entry name" value="STOMATAL CLOSURE-RELATED ACTIN-BINDING PROTEIN 1"/>
    <property type="match status" value="1"/>
</dbReference>
<evidence type="ECO:0000313" key="3">
    <source>
        <dbReference type="EMBL" id="QCD86197.1"/>
    </source>
</evidence>
<sequence length="149" mass="16891">MDMEHELRALRAQLAEKTRHGIVYHLMVQKKNLYQEQPNQFTPLRLLMLDVYCKADVISESEHLTLSTAGPIDPVAGLGTYVEALVRKHDTKFNLCGVRGGGNATTQGVFWQPKQGHSFVLAFESERERNAAIMLARRFAFNCNMTELI</sequence>
<dbReference type="InterPro" id="IPR041144">
    <property type="entry name" value="SCAB-PH"/>
</dbReference>
<dbReference type="EMBL" id="CP039347">
    <property type="protein sequence ID" value="QCD86197.1"/>
    <property type="molecule type" value="Genomic_DNA"/>
</dbReference>
<feature type="domain" description="Stomatal closure-related actin-binding protein PH" evidence="2">
    <location>
        <begin position="90"/>
        <end position="146"/>
    </location>
</feature>
<dbReference type="Gene3D" id="2.30.29.140">
    <property type="match status" value="1"/>
</dbReference>
<organism evidence="3 4">
    <name type="scientific">Vigna unguiculata</name>
    <name type="common">Cowpea</name>
    <dbReference type="NCBI Taxonomy" id="3917"/>
    <lineage>
        <taxon>Eukaryota</taxon>
        <taxon>Viridiplantae</taxon>
        <taxon>Streptophyta</taxon>
        <taxon>Embryophyta</taxon>
        <taxon>Tracheophyta</taxon>
        <taxon>Spermatophyta</taxon>
        <taxon>Magnoliopsida</taxon>
        <taxon>eudicotyledons</taxon>
        <taxon>Gunneridae</taxon>
        <taxon>Pentapetalae</taxon>
        <taxon>rosids</taxon>
        <taxon>fabids</taxon>
        <taxon>Fabales</taxon>
        <taxon>Fabaceae</taxon>
        <taxon>Papilionoideae</taxon>
        <taxon>50 kb inversion clade</taxon>
        <taxon>NPAAA clade</taxon>
        <taxon>indigoferoid/millettioid clade</taxon>
        <taxon>Phaseoleae</taxon>
        <taxon>Vigna</taxon>
    </lineage>
</organism>
<proteinExistence type="predicted"/>
<name>A0A4D6LCC3_VIGUN</name>
<feature type="domain" description="Stomatal closure-related actin-binding protein Ig" evidence="1">
    <location>
        <begin position="52"/>
        <end position="87"/>
    </location>
</feature>
<protein>
    <submittedName>
        <fullName evidence="3">Stomatal closure-related actin-binding protein</fullName>
    </submittedName>
</protein>
<dbReference type="Proteomes" id="UP000501690">
    <property type="component" value="Linkage Group LG3"/>
</dbReference>
<evidence type="ECO:0000313" key="4">
    <source>
        <dbReference type="Proteomes" id="UP000501690"/>
    </source>
</evidence>
<evidence type="ECO:0000259" key="2">
    <source>
        <dbReference type="Pfam" id="PF17684"/>
    </source>
</evidence>